<comment type="caution">
    <text evidence="3">The sequence shown here is derived from an EMBL/GenBank/DDBJ whole genome shotgun (WGS) entry which is preliminary data.</text>
</comment>
<dbReference type="Proteomes" id="UP000321832">
    <property type="component" value="Unassembled WGS sequence"/>
</dbReference>
<dbReference type="EMBL" id="VOPW01000002">
    <property type="protein sequence ID" value="TXC62161.1"/>
    <property type="molecule type" value="Genomic_DNA"/>
</dbReference>
<keyword evidence="4" id="KW-1185">Reference proteome</keyword>
<dbReference type="AlphaFoldDB" id="A0A5C6TQ64"/>
<evidence type="ECO:0000256" key="1">
    <source>
        <dbReference type="SAM" id="MobiDB-lite"/>
    </source>
</evidence>
<feature type="compositionally biased region" description="Low complexity" evidence="1">
    <location>
        <begin position="101"/>
        <end position="113"/>
    </location>
</feature>
<sequence length="151" mass="16645">MRLPAIPDYRREIHTLLNRGESVHQLQRAIHGGQVAHERGRRRQEMAAISGAHALLTNIVLAWNTNRMDSVVARLNHDGNGIEEDWLRRIGPAHFSHINFRGRSGSTSSGTRTCWSSAPPGAVRPSTASETHGNVPEAGMPAMGWSADVQW</sequence>
<reference evidence="3 4" key="1">
    <citation type="submission" date="2019-08" db="EMBL/GenBank/DDBJ databases">
        <authorList>
            <person name="Khan S.A."/>
            <person name="Jeon C.O."/>
            <person name="Jeong S.E."/>
        </authorList>
    </citation>
    <scope>NUCLEOTIDE SEQUENCE [LARGE SCALE GENOMIC DNA]</scope>
    <source>
        <strain evidence="4">IMCC1728</strain>
    </source>
</reference>
<proteinExistence type="predicted"/>
<evidence type="ECO:0000313" key="3">
    <source>
        <dbReference type="EMBL" id="TXC62161.1"/>
    </source>
</evidence>
<dbReference type="Pfam" id="PF01526">
    <property type="entry name" value="DDE_Tnp_Tn3"/>
    <property type="match status" value="1"/>
</dbReference>
<dbReference type="InterPro" id="IPR002513">
    <property type="entry name" value="Tn3_Tnp_DDE_dom"/>
</dbReference>
<dbReference type="GO" id="GO:0006313">
    <property type="term" value="P:DNA transposition"/>
    <property type="evidence" value="ECO:0007669"/>
    <property type="project" value="InterPro"/>
</dbReference>
<accession>A0A5C6TQ64</accession>
<evidence type="ECO:0000313" key="4">
    <source>
        <dbReference type="Proteomes" id="UP000321832"/>
    </source>
</evidence>
<feature type="domain" description="Tn3 transposase DDE" evidence="2">
    <location>
        <begin position="7"/>
        <end position="103"/>
    </location>
</feature>
<protein>
    <submittedName>
        <fullName evidence="3">Tn3 family transposase</fullName>
    </submittedName>
</protein>
<feature type="region of interest" description="Disordered" evidence="1">
    <location>
        <begin position="101"/>
        <end position="151"/>
    </location>
</feature>
<name>A0A5C6TQ64_9BURK</name>
<organism evidence="3 4">
    <name type="scientific">Piscinibacter aquaticus</name>
    <dbReference type="NCBI Taxonomy" id="392597"/>
    <lineage>
        <taxon>Bacteria</taxon>
        <taxon>Pseudomonadati</taxon>
        <taxon>Pseudomonadota</taxon>
        <taxon>Betaproteobacteria</taxon>
        <taxon>Burkholderiales</taxon>
        <taxon>Sphaerotilaceae</taxon>
        <taxon>Piscinibacter</taxon>
    </lineage>
</organism>
<dbReference type="GO" id="GO:0004803">
    <property type="term" value="F:transposase activity"/>
    <property type="evidence" value="ECO:0007669"/>
    <property type="project" value="InterPro"/>
</dbReference>
<gene>
    <name evidence="3" type="ORF">FSC37_22730</name>
</gene>
<evidence type="ECO:0000259" key="2">
    <source>
        <dbReference type="Pfam" id="PF01526"/>
    </source>
</evidence>